<feature type="region of interest" description="Disordered" evidence="1">
    <location>
        <begin position="192"/>
        <end position="213"/>
    </location>
</feature>
<reference evidence="2 3" key="1">
    <citation type="journal article" date="2019" name="Microbiol. Resour. Announc.">
        <title>Complete Genome Sequence of Serratia marcescens Siphophage Serbin.</title>
        <authorList>
            <person name="Williams E.A."/>
            <person name="Hopson H."/>
            <person name="Rodriguez A."/>
            <person name="Kongari R."/>
            <person name="Bonasera R."/>
            <person name="Hernandez-Morales A.C."/>
            <person name="Liu M."/>
        </authorList>
    </citation>
    <scope>NUCLEOTIDE SEQUENCE [LARGE SCALE GENOMIC DNA]</scope>
</reference>
<protein>
    <submittedName>
        <fullName evidence="2">Uncharacterized protein</fullName>
    </submittedName>
</protein>
<sequence length="323" mass="36166">MARTTKSKAKKTINVNFEGVESSGKHPEGRFLAVVDGAPEQKTSENSGNDYLNWKFKTPKGSVYHMTSLAPHALWNLKNVLEACGQEVPDGELELDPAELDGLELGIEVGTETYGGKKRARVTDVFPVEEMEESEAEEEEETEEEGEEVTYSEVQEMDKDELIELAGENEIKLTAKLKKSVDALRDHICSELGLEEEAEEEESEGPTHEEVQEMDKEELVELAEENEIKLTVKVKKNLQALRDFICEALELEAEEEEEEDEAPAKTSRKKTGKTKTFKKGQAVSFEEDGETYEGKIKSINEKDAFAVVVVDGEEWEVELADLS</sequence>
<keyword evidence="3" id="KW-1185">Reference proteome</keyword>
<name>A0A482MGF2_9CAUD</name>
<gene>
    <name evidence="2" type="ORF">CPT_Serbin_045</name>
</gene>
<organism evidence="2 3">
    <name type="scientific">Serratia phage Serbin</name>
    <dbReference type="NCBI Taxonomy" id="2562181"/>
    <lineage>
        <taxon>Viruses</taxon>
        <taxon>Duplodnaviria</taxon>
        <taxon>Heunggongvirae</taxon>
        <taxon>Uroviricota</taxon>
        <taxon>Caudoviricetes</taxon>
        <taxon>Serbinvirus</taxon>
        <taxon>Serbinvirus serbin</taxon>
    </lineage>
</organism>
<feature type="compositionally biased region" description="Acidic residues" evidence="1">
    <location>
        <begin position="129"/>
        <end position="150"/>
    </location>
</feature>
<dbReference type="Proteomes" id="UP000308339">
    <property type="component" value="Segment"/>
</dbReference>
<feature type="compositionally biased region" description="Basic residues" evidence="1">
    <location>
        <begin position="266"/>
        <end position="278"/>
    </location>
</feature>
<accession>A0A482MGF2</accession>
<dbReference type="EMBL" id="MK608336">
    <property type="protein sequence ID" value="QBQ72961.1"/>
    <property type="molecule type" value="Genomic_DNA"/>
</dbReference>
<proteinExistence type="predicted"/>
<feature type="compositionally biased region" description="Acidic residues" evidence="1">
    <location>
        <begin position="193"/>
        <end position="204"/>
    </location>
</feature>
<feature type="region of interest" description="Disordered" evidence="1">
    <location>
        <begin position="129"/>
        <end position="152"/>
    </location>
</feature>
<evidence type="ECO:0000313" key="3">
    <source>
        <dbReference type="Proteomes" id="UP000308339"/>
    </source>
</evidence>
<evidence type="ECO:0000256" key="1">
    <source>
        <dbReference type="SAM" id="MobiDB-lite"/>
    </source>
</evidence>
<dbReference type="Gene3D" id="2.30.30.140">
    <property type="match status" value="1"/>
</dbReference>
<feature type="region of interest" description="Disordered" evidence="1">
    <location>
        <begin position="252"/>
        <end position="281"/>
    </location>
</feature>
<evidence type="ECO:0000313" key="2">
    <source>
        <dbReference type="EMBL" id="QBQ72961.1"/>
    </source>
</evidence>
<feature type="compositionally biased region" description="Acidic residues" evidence="1">
    <location>
        <begin position="252"/>
        <end position="261"/>
    </location>
</feature>